<evidence type="ECO:0000256" key="1">
    <source>
        <dbReference type="SAM" id="MobiDB-lite"/>
    </source>
</evidence>
<accession>A0A5C4SBM8</accession>
<dbReference type="Pfam" id="PF13683">
    <property type="entry name" value="rve_3"/>
    <property type="match status" value="1"/>
</dbReference>
<evidence type="ECO:0000313" key="3">
    <source>
        <dbReference type="EMBL" id="TNJ40538.1"/>
    </source>
</evidence>
<comment type="caution">
    <text evidence="3">The sequence shown here is derived from an EMBL/GenBank/DDBJ whole genome shotgun (WGS) entry which is preliminary data.</text>
</comment>
<dbReference type="EMBL" id="VDCS01000066">
    <property type="protein sequence ID" value="TNJ40538.1"/>
    <property type="molecule type" value="Genomic_DNA"/>
</dbReference>
<feature type="non-terminal residue" evidence="3">
    <location>
        <position position="1"/>
    </location>
</feature>
<organism evidence="3 4">
    <name type="scientific">Allotamlana fucoidanivorans</name>
    <dbReference type="NCBI Taxonomy" id="2583814"/>
    <lineage>
        <taxon>Bacteria</taxon>
        <taxon>Pseudomonadati</taxon>
        <taxon>Bacteroidota</taxon>
        <taxon>Flavobacteriia</taxon>
        <taxon>Flavobacteriales</taxon>
        <taxon>Flavobacteriaceae</taxon>
        <taxon>Allotamlana</taxon>
    </lineage>
</organism>
<dbReference type="Proteomes" id="UP000308713">
    <property type="component" value="Unassembled WGS sequence"/>
</dbReference>
<evidence type="ECO:0000313" key="4">
    <source>
        <dbReference type="Proteomes" id="UP000308713"/>
    </source>
</evidence>
<protein>
    <submittedName>
        <fullName evidence="3">Transposase</fullName>
    </submittedName>
</protein>
<dbReference type="InterPro" id="IPR012337">
    <property type="entry name" value="RNaseH-like_sf"/>
</dbReference>
<name>A0A5C4SBM8_9FLAO</name>
<keyword evidence="4" id="KW-1185">Reference proteome</keyword>
<dbReference type="RefSeq" id="WP_139698923.1">
    <property type="nucleotide sequence ID" value="NZ_VDCS01000066.1"/>
</dbReference>
<reference evidence="3 4" key="1">
    <citation type="submission" date="2019-05" db="EMBL/GenBank/DDBJ databases">
        <title>Tamlana fucoidanivorans sp. nov., isolated from the surface of algae collected from Fujian province in China.</title>
        <authorList>
            <person name="Li J."/>
        </authorList>
    </citation>
    <scope>NUCLEOTIDE SEQUENCE [LARGE SCALE GENOMIC DNA]</scope>
    <source>
        <strain evidence="3 4">CW2-9</strain>
    </source>
</reference>
<sequence>NWFLSMEDAQEKLDMWREEYNNFRPHSSLGDIPPNEYIEMNKNSSDPLLLTGS</sequence>
<evidence type="ECO:0000259" key="2">
    <source>
        <dbReference type="Pfam" id="PF13683"/>
    </source>
</evidence>
<feature type="domain" description="Integrase catalytic" evidence="2">
    <location>
        <begin position="2"/>
        <end position="34"/>
    </location>
</feature>
<dbReference type="SUPFAM" id="SSF53098">
    <property type="entry name" value="Ribonuclease H-like"/>
    <property type="match status" value="1"/>
</dbReference>
<dbReference type="InterPro" id="IPR001584">
    <property type="entry name" value="Integrase_cat-core"/>
</dbReference>
<dbReference type="AlphaFoldDB" id="A0A5C4SBM8"/>
<proteinExistence type="predicted"/>
<feature type="compositionally biased region" description="Polar residues" evidence="1">
    <location>
        <begin position="41"/>
        <end position="53"/>
    </location>
</feature>
<feature type="region of interest" description="Disordered" evidence="1">
    <location>
        <begin position="25"/>
        <end position="53"/>
    </location>
</feature>
<dbReference type="OrthoDB" id="1495855at2"/>
<gene>
    <name evidence="3" type="ORF">FGF67_16905</name>
</gene>
<dbReference type="GO" id="GO:0015074">
    <property type="term" value="P:DNA integration"/>
    <property type="evidence" value="ECO:0007669"/>
    <property type="project" value="InterPro"/>
</dbReference>